<dbReference type="AlphaFoldDB" id="A0A1W2TG54"/>
<gene>
    <name evidence="10" type="ORF">SAMD00023353_2500720</name>
</gene>
<dbReference type="Pfam" id="PF00067">
    <property type="entry name" value="p450"/>
    <property type="match status" value="1"/>
</dbReference>
<keyword evidence="11" id="KW-1185">Reference proteome</keyword>
<keyword evidence="7 9" id="KW-0503">Monooxygenase</keyword>
<dbReference type="PROSITE" id="PS00086">
    <property type="entry name" value="CYTOCHROME_P450"/>
    <property type="match status" value="1"/>
</dbReference>
<dbReference type="CDD" id="cd11041">
    <property type="entry name" value="CYP503A1-like"/>
    <property type="match status" value="1"/>
</dbReference>
<dbReference type="Proteomes" id="UP000054516">
    <property type="component" value="Unassembled WGS sequence"/>
</dbReference>
<evidence type="ECO:0000313" key="11">
    <source>
        <dbReference type="Proteomes" id="UP000054516"/>
    </source>
</evidence>
<reference evidence="10" key="1">
    <citation type="submission" date="2016-03" db="EMBL/GenBank/DDBJ databases">
        <title>Draft genome sequence of Rosellinia necatrix.</title>
        <authorList>
            <person name="Kanematsu S."/>
        </authorList>
    </citation>
    <scope>NUCLEOTIDE SEQUENCE [LARGE SCALE GENOMIC DNA]</scope>
    <source>
        <strain evidence="10">W97</strain>
    </source>
</reference>
<feature type="binding site" description="axial binding residue" evidence="8">
    <location>
        <position position="467"/>
    </location>
    <ligand>
        <name>heme</name>
        <dbReference type="ChEBI" id="CHEBI:30413"/>
    </ligand>
    <ligandPart>
        <name>Fe</name>
        <dbReference type="ChEBI" id="CHEBI:18248"/>
    </ligandPart>
</feature>
<dbReference type="GO" id="GO:0020037">
    <property type="term" value="F:heme binding"/>
    <property type="evidence" value="ECO:0007669"/>
    <property type="project" value="InterPro"/>
</dbReference>
<proteinExistence type="inferred from homology"/>
<evidence type="ECO:0000256" key="8">
    <source>
        <dbReference type="PIRSR" id="PIRSR602403-1"/>
    </source>
</evidence>
<dbReference type="Gene3D" id="1.10.630.10">
    <property type="entry name" value="Cytochrome P450"/>
    <property type="match status" value="1"/>
</dbReference>
<evidence type="ECO:0000256" key="2">
    <source>
        <dbReference type="ARBA" id="ARBA00010617"/>
    </source>
</evidence>
<organism evidence="10">
    <name type="scientific">Rosellinia necatrix</name>
    <name type="common">White root-rot fungus</name>
    <dbReference type="NCBI Taxonomy" id="77044"/>
    <lineage>
        <taxon>Eukaryota</taxon>
        <taxon>Fungi</taxon>
        <taxon>Dikarya</taxon>
        <taxon>Ascomycota</taxon>
        <taxon>Pezizomycotina</taxon>
        <taxon>Sordariomycetes</taxon>
        <taxon>Xylariomycetidae</taxon>
        <taxon>Xylariales</taxon>
        <taxon>Xylariaceae</taxon>
        <taxon>Rosellinia</taxon>
    </lineage>
</organism>
<keyword evidence="5 9" id="KW-0560">Oxidoreductase</keyword>
<dbReference type="InterPro" id="IPR001128">
    <property type="entry name" value="Cyt_P450"/>
</dbReference>
<dbReference type="PANTHER" id="PTHR46206">
    <property type="entry name" value="CYTOCHROME P450"/>
    <property type="match status" value="1"/>
</dbReference>
<comment type="cofactor">
    <cofactor evidence="1 8">
        <name>heme</name>
        <dbReference type="ChEBI" id="CHEBI:30413"/>
    </cofactor>
</comment>
<dbReference type="OMA" id="QNVARKP"/>
<dbReference type="PRINTS" id="PR00465">
    <property type="entry name" value="EP450IV"/>
</dbReference>
<accession>A0A1W2TG54</accession>
<dbReference type="GO" id="GO:0016705">
    <property type="term" value="F:oxidoreductase activity, acting on paired donors, with incorporation or reduction of molecular oxygen"/>
    <property type="evidence" value="ECO:0007669"/>
    <property type="project" value="InterPro"/>
</dbReference>
<dbReference type="EMBL" id="DF977470">
    <property type="protein sequence ID" value="GAP87065.1"/>
    <property type="molecule type" value="Genomic_DNA"/>
</dbReference>
<dbReference type="GO" id="GO:0005506">
    <property type="term" value="F:iron ion binding"/>
    <property type="evidence" value="ECO:0007669"/>
    <property type="project" value="InterPro"/>
</dbReference>
<protein>
    <submittedName>
        <fullName evidence="10">Putative cytochrome p450</fullName>
    </submittedName>
</protein>
<evidence type="ECO:0000313" key="10">
    <source>
        <dbReference type="EMBL" id="GAP87065.1"/>
    </source>
</evidence>
<dbReference type="SUPFAM" id="SSF48264">
    <property type="entry name" value="Cytochrome P450"/>
    <property type="match status" value="1"/>
</dbReference>
<dbReference type="InterPro" id="IPR036396">
    <property type="entry name" value="Cyt_P450_sf"/>
</dbReference>
<keyword evidence="6 8" id="KW-0408">Iron</keyword>
<evidence type="ECO:0000256" key="5">
    <source>
        <dbReference type="ARBA" id="ARBA00023002"/>
    </source>
</evidence>
<sequence>MNDSFQFHFDFPSLEGAWIPHALVSTYSIPYYLGIALATLITYAWATSNPSLKKLPHINYSGLFSDSRAQLEFRYSARTMLQKARKQYPNKPYRMTTEFGEVVMLQSESMDDIRNSPHLSFMGTVAQERICEIPGFEPLAALGESGDLVLLIARKQLTKLLAQVTSPLSEEIALGVSINMGESTEWREIMLMPAIRDVTARMSSRVFVGKELARNEDFLEIVKGYTVHTMAAMIKLSRYPVNIRPYIGWLFPECRRVRDYYSRTQKLIDPVVKKREEAKRAALAAGQQAPIYNDALEWIEQESMGRKTEYDPATFQLIVSTVAINTTTDLLQSVMVDLIQHPETMQAVRDEIVRILRADGWQKSSLYNMKLLDSVMKETQRMRPIFLAIRRSVEADMTLPDGTVLKKGMRLHIDTHRMGDPAVYESPEEWRPDRFLQLRSQPGKEHVAQLVSTSVDHLGFGHGEHACPGRFFAANEMKVALCHLLIKYDWELAPGTDTSVSVNGFMQRANPAIRVLCRRREVVELDIDSI</sequence>
<evidence type="ECO:0000256" key="1">
    <source>
        <dbReference type="ARBA" id="ARBA00001971"/>
    </source>
</evidence>
<evidence type="ECO:0000256" key="9">
    <source>
        <dbReference type="RuleBase" id="RU000461"/>
    </source>
</evidence>
<dbReference type="OrthoDB" id="1844152at2759"/>
<comment type="similarity">
    <text evidence="2 9">Belongs to the cytochrome P450 family.</text>
</comment>
<evidence type="ECO:0000256" key="4">
    <source>
        <dbReference type="ARBA" id="ARBA00022723"/>
    </source>
</evidence>
<keyword evidence="4 8" id="KW-0479">Metal-binding</keyword>
<evidence type="ECO:0000256" key="7">
    <source>
        <dbReference type="ARBA" id="ARBA00023033"/>
    </source>
</evidence>
<evidence type="ECO:0000256" key="3">
    <source>
        <dbReference type="ARBA" id="ARBA00022617"/>
    </source>
</evidence>
<dbReference type="InterPro" id="IPR017972">
    <property type="entry name" value="Cyt_P450_CS"/>
</dbReference>
<evidence type="ECO:0000256" key="6">
    <source>
        <dbReference type="ARBA" id="ARBA00023004"/>
    </source>
</evidence>
<dbReference type="STRING" id="77044.A0A1W2TG54"/>
<dbReference type="InterPro" id="IPR002403">
    <property type="entry name" value="Cyt_P450_E_grp-IV"/>
</dbReference>
<dbReference type="PANTHER" id="PTHR46206:SF2">
    <property type="entry name" value="CYTOCHROME P450 MONOOXYGENASE AUSG-RELATED"/>
    <property type="match status" value="1"/>
</dbReference>
<dbReference type="GO" id="GO:0004497">
    <property type="term" value="F:monooxygenase activity"/>
    <property type="evidence" value="ECO:0007669"/>
    <property type="project" value="UniProtKB-KW"/>
</dbReference>
<name>A0A1W2TG54_ROSNE</name>
<keyword evidence="3 8" id="KW-0349">Heme</keyword>